<dbReference type="PANTHER" id="PTHR13763:SF0">
    <property type="entry name" value="BREAST CANCER TYPE 1 SUSCEPTIBILITY PROTEIN"/>
    <property type="match status" value="1"/>
</dbReference>
<dbReference type="InterPro" id="IPR001841">
    <property type="entry name" value="Znf_RING"/>
</dbReference>
<feature type="region of interest" description="Disordered" evidence="15">
    <location>
        <begin position="1205"/>
        <end position="1231"/>
    </location>
</feature>
<dbReference type="PROSITE" id="PS00518">
    <property type="entry name" value="ZF_RING_1"/>
    <property type="match status" value="1"/>
</dbReference>
<keyword evidence="14" id="KW-0175">Coiled coil</keyword>
<evidence type="ECO:0000256" key="11">
    <source>
        <dbReference type="ARBA" id="ARBA00023306"/>
    </source>
</evidence>
<feature type="compositionally biased region" description="Low complexity" evidence="15">
    <location>
        <begin position="244"/>
        <end position="258"/>
    </location>
</feature>
<evidence type="ECO:0000256" key="10">
    <source>
        <dbReference type="ARBA" id="ARBA00023242"/>
    </source>
</evidence>
<dbReference type="InterPro" id="IPR036420">
    <property type="entry name" value="BRCT_dom_sf"/>
</dbReference>
<dbReference type="PANTHER" id="PTHR13763">
    <property type="entry name" value="BREAST CANCER TYPE 1 SUSCEPTIBILITY PROTEIN BRCA1"/>
    <property type="match status" value="1"/>
</dbReference>
<feature type="region of interest" description="Disordered" evidence="15">
    <location>
        <begin position="932"/>
        <end position="961"/>
    </location>
</feature>
<dbReference type="GO" id="GO:0004842">
    <property type="term" value="F:ubiquitin-protein transferase activity"/>
    <property type="evidence" value="ECO:0007669"/>
    <property type="project" value="TreeGrafter"/>
</dbReference>
<dbReference type="SUPFAM" id="SSF57850">
    <property type="entry name" value="RING/U-box"/>
    <property type="match status" value="1"/>
</dbReference>
<protein>
    <recommendedName>
        <fullName evidence="12">RING-type E3 ubiquitin transferase BRCA1</fullName>
    </recommendedName>
</protein>
<feature type="region of interest" description="Disordered" evidence="15">
    <location>
        <begin position="846"/>
        <end position="876"/>
    </location>
</feature>
<dbReference type="GO" id="GO:0008270">
    <property type="term" value="F:zinc ion binding"/>
    <property type="evidence" value="ECO:0007669"/>
    <property type="project" value="UniProtKB-KW"/>
</dbReference>
<feature type="compositionally biased region" description="Basic and acidic residues" evidence="15">
    <location>
        <begin position="1822"/>
        <end position="1837"/>
    </location>
</feature>
<keyword evidence="9" id="KW-0234">DNA repair</keyword>
<dbReference type="Proteomes" id="UP000245119">
    <property type="component" value="Linkage Group LG5"/>
</dbReference>
<reference evidence="18 19" key="1">
    <citation type="submission" date="2018-04" db="EMBL/GenBank/DDBJ databases">
        <title>The genome of golden apple snail Pomacea canaliculata provides insight into stress tolerance and invasive adaptation.</title>
        <authorList>
            <person name="Liu C."/>
            <person name="Liu B."/>
            <person name="Ren Y."/>
            <person name="Zhang Y."/>
            <person name="Wang H."/>
            <person name="Li S."/>
            <person name="Jiang F."/>
            <person name="Yin L."/>
            <person name="Zhang G."/>
            <person name="Qian W."/>
            <person name="Fan W."/>
        </authorList>
    </citation>
    <scope>NUCLEOTIDE SEQUENCE [LARGE SCALE GENOMIC DNA]</scope>
    <source>
        <strain evidence="18">SZHN2017</strain>
        <tissue evidence="18">Muscle</tissue>
    </source>
</reference>
<dbReference type="GO" id="GO:0005694">
    <property type="term" value="C:chromosome"/>
    <property type="evidence" value="ECO:0007669"/>
    <property type="project" value="UniProtKB-SubCell"/>
</dbReference>
<dbReference type="OrthoDB" id="6105938at2759"/>
<evidence type="ECO:0000256" key="9">
    <source>
        <dbReference type="ARBA" id="ARBA00023204"/>
    </source>
</evidence>
<evidence type="ECO:0000256" key="4">
    <source>
        <dbReference type="ARBA" id="ARBA00022723"/>
    </source>
</evidence>
<dbReference type="InterPro" id="IPR001357">
    <property type="entry name" value="BRCT_dom"/>
</dbReference>
<comment type="subcellular location">
    <subcellularLocation>
        <location evidence="2">Chromosome</location>
    </subcellularLocation>
    <subcellularLocation>
        <location evidence="1">Nucleus</location>
    </subcellularLocation>
</comment>
<dbReference type="PROSITE" id="PS50089">
    <property type="entry name" value="ZF_RING_2"/>
    <property type="match status" value="1"/>
</dbReference>
<keyword evidence="3" id="KW-0158">Chromosome</keyword>
<evidence type="ECO:0000256" key="6">
    <source>
        <dbReference type="ARBA" id="ARBA00022763"/>
    </source>
</evidence>
<dbReference type="STRING" id="400727.A0A2T7P8J8"/>
<keyword evidence="6" id="KW-0227">DNA damage</keyword>
<feature type="region of interest" description="Disordered" evidence="15">
    <location>
        <begin position="1806"/>
        <end position="1837"/>
    </location>
</feature>
<feature type="compositionally biased region" description="Basic and acidic residues" evidence="15">
    <location>
        <begin position="933"/>
        <end position="942"/>
    </location>
</feature>
<gene>
    <name evidence="18" type="ORF">C0Q70_09001</name>
</gene>
<dbReference type="InterPro" id="IPR013083">
    <property type="entry name" value="Znf_RING/FYVE/PHD"/>
</dbReference>
<proteinExistence type="predicted"/>
<feature type="region of interest" description="Disordered" evidence="15">
    <location>
        <begin position="1625"/>
        <end position="1645"/>
    </location>
</feature>
<name>A0A2T7P8J8_POMCA</name>
<dbReference type="InterPro" id="IPR031099">
    <property type="entry name" value="BRCA1-associated"/>
</dbReference>
<feature type="domain" description="BRCT" evidence="17">
    <location>
        <begin position="1959"/>
        <end position="2064"/>
    </location>
</feature>
<dbReference type="SUPFAM" id="SSF52113">
    <property type="entry name" value="BRCT domain"/>
    <property type="match status" value="2"/>
</dbReference>
<feature type="region of interest" description="Disordered" evidence="15">
    <location>
        <begin position="1569"/>
        <end position="1595"/>
    </location>
</feature>
<keyword evidence="4" id="KW-0479">Metal-binding</keyword>
<dbReference type="FunFam" id="3.40.50.10190:FF:000006">
    <property type="entry name" value="Breast cancer type 1 susceptibility protein homolog"/>
    <property type="match status" value="1"/>
</dbReference>
<feature type="compositionally biased region" description="Basic and acidic residues" evidence="15">
    <location>
        <begin position="123"/>
        <end position="139"/>
    </location>
</feature>
<evidence type="ECO:0000256" key="14">
    <source>
        <dbReference type="SAM" id="Coils"/>
    </source>
</evidence>
<feature type="compositionally biased region" description="Basic and acidic residues" evidence="15">
    <location>
        <begin position="1210"/>
        <end position="1225"/>
    </location>
</feature>
<feature type="region of interest" description="Disordered" evidence="15">
    <location>
        <begin position="339"/>
        <end position="391"/>
    </location>
</feature>
<feature type="region of interest" description="Disordered" evidence="15">
    <location>
        <begin position="1396"/>
        <end position="1420"/>
    </location>
</feature>
<dbReference type="Pfam" id="PF00533">
    <property type="entry name" value="BRCT"/>
    <property type="match status" value="2"/>
</dbReference>
<dbReference type="Gene3D" id="3.40.50.10190">
    <property type="entry name" value="BRCT domain"/>
    <property type="match status" value="2"/>
</dbReference>
<dbReference type="PROSITE" id="PS50172">
    <property type="entry name" value="BRCT"/>
    <property type="match status" value="2"/>
</dbReference>
<evidence type="ECO:0000256" key="13">
    <source>
        <dbReference type="PROSITE-ProRule" id="PRU00175"/>
    </source>
</evidence>
<dbReference type="GO" id="GO:0070531">
    <property type="term" value="C:BRCA1-A complex"/>
    <property type="evidence" value="ECO:0007669"/>
    <property type="project" value="TreeGrafter"/>
</dbReference>
<keyword evidence="5" id="KW-0677">Repeat</keyword>
<feature type="coiled-coil region" evidence="14">
    <location>
        <begin position="1516"/>
        <end position="1543"/>
    </location>
</feature>
<keyword evidence="7 13" id="KW-0863">Zinc-finger</keyword>
<evidence type="ECO:0000313" key="18">
    <source>
        <dbReference type="EMBL" id="PVD29745.1"/>
    </source>
</evidence>
<dbReference type="GO" id="GO:0031436">
    <property type="term" value="C:BRCA1-BARD1 complex"/>
    <property type="evidence" value="ECO:0007669"/>
    <property type="project" value="TreeGrafter"/>
</dbReference>
<feature type="domain" description="BRCT" evidence="17">
    <location>
        <begin position="1853"/>
        <end position="1940"/>
    </location>
</feature>
<dbReference type="GO" id="GO:0000724">
    <property type="term" value="P:double-strand break repair via homologous recombination"/>
    <property type="evidence" value="ECO:0007669"/>
    <property type="project" value="TreeGrafter"/>
</dbReference>
<dbReference type="GO" id="GO:0045944">
    <property type="term" value="P:positive regulation of transcription by RNA polymerase II"/>
    <property type="evidence" value="ECO:0007669"/>
    <property type="project" value="TreeGrafter"/>
</dbReference>
<dbReference type="InterPro" id="IPR017907">
    <property type="entry name" value="Znf_RING_CS"/>
</dbReference>
<dbReference type="Pfam" id="PF00097">
    <property type="entry name" value="zf-C3HC4"/>
    <property type="match status" value="1"/>
</dbReference>
<keyword evidence="11" id="KW-0131">Cell cycle</keyword>
<keyword evidence="19" id="KW-1185">Reference proteome</keyword>
<feature type="region of interest" description="Disordered" evidence="15">
    <location>
        <begin position="167"/>
        <end position="187"/>
    </location>
</feature>
<evidence type="ECO:0000256" key="8">
    <source>
        <dbReference type="ARBA" id="ARBA00022833"/>
    </source>
</evidence>
<comment type="caution">
    <text evidence="18">The sequence shown here is derived from an EMBL/GenBank/DDBJ whole genome shotgun (WGS) entry which is preliminary data.</text>
</comment>
<evidence type="ECO:0000313" key="19">
    <source>
        <dbReference type="Proteomes" id="UP000245119"/>
    </source>
</evidence>
<dbReference type="Gene3D" id="3.30.40.10">
    <property type="entry name" value="Zinc/RING finger domain, C3HC4 (zinc finger)"/>
    <property type="match status" value="1"/>
</dbReference>
<evidence type="ECO:0000259" key="16">
    <source>
        <dbReference type="PROSITE" id="PS50089"/>
    </source>
</evidence>
<keyword evidence="8" id="KW-0862">Zinc</keyword>
<feature type="region of interest" description="Disordered" evidence="15">
    <location>
        <begin position="212"/>
        <end position="288"/>
    </location>
</feature>
<feature type="compositionally biased region" description="Pro residues" evidence="15">
    <location>
        <begin position="1636"/>
        <end position="1645"/>
    </location>
</feature>
<dbReference type="SMART" id="SM00184">
    <property type="entry name" value="RING"/>
    <property type="match status" value="1"/>
</dbReference>
<evidence type="ECO:0000256" key="2">
    <source>
        <dbReference type="ARBA" id="ARBA00004286"/>
    </source>
</evidence>
<feature type="compositionally biased region" description="Basic and acidic residues" evidence="15">
    <location>
        <begin position="454"/>
        <end position="472"/>
    </location>
</feature>
<evidence type="ECO:0000256" key="15">
    <source>
        <dbReference type="SAM" id="MobiDB-lite"/>
    </source>
</evidence>
<organism evidence="18 19">
    <name type="scientific">Pomacea canaliculata</name>
    <name type="common">Golden apple snail</name>
    <dbReference type="NCBI Taxonomy" id="400727"/>
    <lineage>
        <taxon>Eukaryota</taxon>
        <taxon>Metazoa</taxon>
        <taxon>Spiralia</taxon>
        <taxon>Lophotrochozoa</taxon>
        <taxon>Mollusca</taxon>
        <taxon>Gastropoda</taxon>
        <taxon>Caenogastropoda</taxon>
        <taxon>Architaenioglossa</taxon>
        <taxon>Ampullarioidea</taxon>
        <taxon>Ampullariidae</taxon>
        <taxon>Pomacea</taxon>
    </lineage>
</organism>
<keyword evidence="10" id="KW-0539">Nucleus</keyword>
<feature type="compositionally biased region" description="Basic and acidic residues" evidence="15">
    <location>
        <begin position="375"/>
        <end position="391"/>
    </location>
</feature>
<evidence type="ECO:0000256" key="5">
    <source>
        <dbReference type="ARBA" id="ARBA00022737"/>
    </source>
</evidence>
<evidence type="ECO:0000256" key="1">
    <source>
        <dbReference type="ARBA" id="ARBA00004123"/>
    </source>
</evidence>
<evidence type="ECO:0000259" key="17">
    <source>
        <dbReference type="PROSITE" id="PS50172"/>
    </source>
</evidence>
<feature type="compositionally biased region" description="Polar residues" evidence="15">
    <location>
        <begin position="846"/>
        <end position="865"/>
    </location>
</feature>
<feature type="region of interest" description="Disordered" evidence="15">
    <location>
        <begin position="453"/>
        <end position="515"/>
    </location>
</feature>
<dbReference type="EMBL" id="PZQS01000005">
    <property type="protein sequence ID" value="PVD29745.1"/>
    <property type="molecule type" value="Genomic_DNA"/>
</dbReference>
<feature type="region of interest" description="Disordered" evidence="15">
    <location>
        <begin position="562"/>
        <end position="595"/>
    </location>
</feature>
<evidence type="ECO:0000256" key="3">
    <source>
        <dbReference type="ARBA" id="ARBA00022454"/>
    </source>
</evidence>
<dbReference type="SMART" id="SM00292">
    <property type="entry name" value="BRCT"/>
    <property type="match status" value="2"/>
</dbReference>
<feature type="compositionally biased region" description="Acidic residues" evidence="15">
    <location>
        <begin position="1586"/>
        <end position="1595"/>
    </location>
</feature>
<feature type="region of interest" description="Disordered" evidence="15">
    <location>
        <begin position="1026"/>
        <end position="1047"/>
    </location>
</feature>
<feature type="domain" description="RING-type" evidence="16">
    <location>
        <begin position="19"/>
        <end position="59"/>
    </location>
</feature>
<sequence length="2074" mass="229264">MANPKIQEILGLMQKNLECSICLELLRNPVVTSCHHHFCKFCITEFLMTKRCVPCPLCKQPVSKRSLQDKAELNNIVTSIRSLISAFQEDAGCTFSPPKGPQSFFPCTPEIITKKSRLRKTKVKESRSERHSDQPQKEDICSLLDDDKDTTVRVLSLLDMLRQTGVGKTKSIDSKEQSSDAVETRSLTDVSKASAMRCVMVHDILEKENIGSVTTGSKRKKRGKDHTAKAGLLGYPNSAQVEKSSQNSSDQSVSSTQQFLQPRPPVTRTYSRRLSRVSSNCKKYGDGESSIIDQVPVNAKEPDALPENSVDKPEPVLVGGHVHDFPLQSLSRSIVAQEVSESPTSVPDFSLPPTEGGSNKAMGDTSGEKKKKVAEKKEKMQYGGEDRSQIKEQIEKLASQIDRAEDHTLLFSTQEACASMESTEHNVDDGDIENDVEGDHLAVVEPLCEVKTSFSEHSEDQQRDNNALREPDLSFDTQKSNASDSKRKDTAKRSGKTEKEALSSVTDTDSRDSSVNTAICDTGGMALATQQSYENSLCSIVFPSPVAAMLLPKFSSPRLHTARQNRGLTSTVSPKTSRLRGPAVGRRNGGSPQEEKVEFDSLLTEKGKAQSCSLNPCTPLTATRHSQARLSAEEAGHVPVKNKDGTVCFEQETSVLNNQKDGMEAEHLECPEMHRSHDERADLLPDAQKLLVSELNSLEDSSAPCSSVCVTDSLSVTDRQELVDVNQGTDKNMEEEKVDQRSKDCHALDDKRQTSINPVAIGIEYVNTKETEMTEDSIVTCIAESFEIEEHKAADSANKISEVHVAVFEKSQNSEHLQNFNTDLQDRKNKGGGLEMVSVISQSPLQETLSSFSSENTDPSQSILQPPQALGTKPGGMSACRVKENAANRQVSDNATTISLNNNTANKQLSHLCADRQKSCDDKDPTVLKYKLHGSDPETTERKKMRSGHCGKDGSPHSLLETRPLKETSNSLSTALQASDIDEMSLVLPAYNRKRKLSEADNLDQTLAERIDAPLKQRLARKVLESPLTSQSGKSVHSAPSLVTKISSDSDEDTSLIIRRPKRKCFSLEGSPLTSKTPLATRRYKSRHARRALSKSFCLDSEHDEINMGKPGVKERNSVVQTDYENKIVTDSDLEACAADSDMKMGEANVADCSEKCVNVCSASSNLTVEFIIGKAVESTSVLSGECKDVLANSDKTPILIGEESITTKTTEKKDNNGAEKEDHSLSCTNDKPKCRRRTKRGLATVENADITMSLVRGFKSPVANQCGTNSDCVAYRSPGNIASFKPNILEQEISFSVEKVAEPTAASKKYNSLNNLSYIDNLQVEDNEESLYSIDKVVKAACEPSVNTEQYINDLQNSFSRKEASLKTVNNASIPPADFDLGYSNLDGEMLDLNDKHTNDEENDKISGDSFTPESQRYKGDQGISHLEVQQTQTEKSEEETFTLTVQRKCPVATESYGESDDDEVVCVKKRKHFALLSDSDSQSSDEYSNEEELSCQLSSSALSSQSEILTTQQQQALEADLDQLRQKIAREEAKLHMLQHDDLLTPDICTQSLKSLSDGQRLLESCAPLQDSSMQPDVVQEPKESEDEKEDENVVDRNLVWEPVLSPQPHASLCEQSNEIVDSNDESNELFPSPLSPSPPPIIKPSLARKDTAILSRSIFDMDVSEVRSLTKMTKFRQLEFVSDRAVDIPLKKSDEDMYADIQDSQDSEVLVTKASRITPESQASIPPKAETLKCQHSSPSFQETLASIQSGQTVQFLPKSPSPVEILPHLSDVCIQDRKNTPTSVKVADSHCSVLSLEGNECDELERDENSSSSDDSLPDSKEENKGEDDVHHCHSFEDEPKWKRKSMGFVASGLTPEKLSLLRNLAENYECKVYAKFNDCVTHVIMKAHDDPAIRICERTLKYFQGVAGRCWVLSFAWVQDCLSKGHLLPEADYEIEGDTVKGEAHFGPRISRLATKPLLKGFSFACVGSSPDMTKKEMRQLLQMSGAEVVEDPWYLAKHPAKDKLVLRCIDSEAQPVTPAETELFNGQYKHNKVVTVKREWLLDSIGTQQLQPLKFYICITGKNLKLPF</sequence>
<feature type="compositionally biased region" description="Basic and acidic residues" evidence="15">
    <location>
        <begin position="1396"/>
        <end position="1408"/>
    </location>
</feature>
<evidence type="ECO:0000256" key="12">
    <source>
        <dbReference type="ARBA" id="ARBA00031556"/>
    </source>
</evidence>
<accession>A0A2T7P8J8</accession>
<feature type="compositionally biased region" description="Polar residues" evidence="15">
    <location>
        <begin position="562"/>
        <end position="576"/>
    </location>
</feature>
<feature type="compositionally biased region" description="Basic and acidic residues" evidence="15">
    <location>
        <begin position="484"/>
        <end position="501"/>
    </location>
</feature>
<feature type="region of interest" description="Disordered" evidence="15">
    <location>
        <begin position="118"/>
        <end position="139"/>
    </location>
</feature>
<dbReference type="InterPro" id="IPR018957">
    <property type="entry name" value="Znf_C3HC4_RING-type"/>
</dbReference>
<evidence type="ECO:0000256" key="7">
    <source>
        <dbReference type="ARBA" id="ARBA00022771"/>
    </source>
</evidence>